<dbReference type="AlphaFoldDB" id="A0A7C8VCA3"/>
<accession>A0A7C8VCA3</accession>
<proteinExistence type="predicted"/>
<comment type="caution">
    <text evidence="1">The sequence shown here is derived from an EMBL/GenBank/DDBJ whole genome shotgun (WGS) entry which is preliminary data.</text>
</comment>
<dbReference type="Proteomes" id="UP000474640">
    <property type="component" value="Unassembled WGS sequence"/>
</dbReference>
<dbReference type="EMBL" id="JAABOJ010000011">
    <property type="protein sequence ID" value="KAF3283381.1"/>
    <property type="molecule type" value="Genomic_DNA"/>
</dbReference>
<gene>
    <name evidence="1" type="ORF">TWF970_001362</name>
</gene>
<name>A0A7C8VCA3_ORBOL</name>
<evidence type="ECO:0000313" key="2">
    <source>
        <dbReference type="Proteomes" id="UP000474640"/>
    </source>
</evidence>
<protein>
    <submittedName>
        <fullName evidence="1">Uncharacterized protein</fullName>
    </submittedName>
</protein>
<evidence type="ECO:0000313" key="1">
    <source>
        <dbReference type="EMBL" id="KAF3283381.1"/>
    </source>
</evidence>
<dbReference type="OrthoDB" id="5423570at2759"/>
<organism evidence="1 2">
    <name type="scientific">Orbilia oligospora</name>
    <name type="common">Nematode-trapping fungus</name>
    <name type="synonym">Arthrobotrys oligospora</name>
    <dbReference type="NCBI Taxonomy" id="2813651"/>
    <lineage>
        <taxon>Eukaryota</taxon>
        <taxon>Fungi</taxon>
        <taxon>Dikarya</taxon>
        <taxon>Ascomycota</taxon>
        <taxon>Pezizomycotina</taxon>
        <taxon>Orbiliomycetes</taxon>
        <taxon>Orbiliales</taxon>
        <taxon>Orbiliaceae</taxon>
        <taxon>Orbilia</taxon>
    </lineage>
</organism>
<sequence>MAWDVVGDLDINVYSYRPRASHDRGLAKRLDFKPVFPRDIYFNDRQIEEIPLICSNVHFPAKDLKSVTDIQAKVEIEGSKEWKKELTSILLSPFAIPGILNFGPEPGAKVESTLNTEFNFGFANVLAFDPSTIKGPEVNVSAKILGSSLNSGIELLVPKFQYEIEAGYSKEQFCDGFEGMTKDNKAALNNNLANQAPNKTVEIDNIKELGVR</sequence>
<reference evidence="1 2" key="1">
    <citation type="submission" date="2020-01" db="EMBL/GenBank/DDBJ databases">
        <authorList>
            <person name="Palmer J.M."/>
        </authorList>
    </citation>
    <scope>NUCLEOTIDE SEQUENCE [LARGE SCALE GENOMIC DNA]</scope>
    <source>
        <strain evidence="1 2">TWF970</strain>
    </source>
</reference>